<dbReference type="STRING" id="560819.SAMN05428998_12064"/>
<keyword evidence="3" id="KW-1003">Cell membrane</keyword>
<comment type="function">
    <text evidence="9">Part of the tripartite ATP-independent periplasmic (TRAP) transport system.</text>
</comment>
<feature type="transmembrane region" description="Helical" evidence="9">
    <location>
        <begin position="60"/>
        <end position="75"/>
    </location>
</feature>
<name>A0A1Y6CBI5_9PROT</name>
<dbReference type="AlphaFoldDB" id="A0A1Y6CBI5"/>
<comment type="subcellular location">
    <subcellularLocation>
        <location evidence="1 9">Cell inner membrane</location>
        <topology evidence="1 9">Multi-pass membrane protein</topology>
    </subcellularLocation>
</comment>
<evidence type="ECO:0000256" key="7">
    <source>
        <dbReference type="ARBA" id="ARBA00023136"/>
    </source>
</evidence>
<keyword evidence="6 9" id="KW-1133">Transmembrane helix</keyword>
<organism evidence="11 12">
    <name type="scientific">Tistlia consotensis USBA 355</name>
    <dbReference type="NCBI Taxonomy" id="560819"/>
    <lineage>
        <taxon>Bacteria</taxon>
        <taxon>Pseudomonadati</taxon>
        <taxon>Pseudomonadota</taxon>
        <taxon>Alphaproteobacteria</taxon>
        <taxon>Rhodospirillales</taxon>
        <taxon>Rhodovibrionaceae</taxon>
        <taxon>Tistlia</taxon>
    </lineage>
</organism>
<feature type="transmembrane region" description="Helical" evidence="9">
    <location>
        <begin position="140"/>
        <end position="158"/>
    </location>
</feature>
<dbReference type="GO" id="GO:0022857">
    <property type="term" value="F:transmembrane transporter activity"/>
    <property type="evidence" value="ECO:0007669"/>
    <property type="project" value="UniProtKB-UniRule"/>
</dbReference>
<keyword evidence="12" id="KW-1185">Reference proteome</keyword>
<gene>
    <name evidence="11" type="ORF">SAMN05428998_12064</name>
</gene>
<accession>A0A1Y6CBI5</accession>
<dbReference type="Proteomes" id="UP000192917">
    <property type="component" value="Unassembled WGS sequence"/>
</dbReference>
<evidence type="ECO:0000259" key="10">
    <source>
        <dbReference type="Pfam" id="PF04290"/>
    </source>
</evidence>
<keyword evidence="2 9" id="KW-0813">Transport</keyword>
<evidence type="ECO:0000256" key="2">
    <source>
        <dbReference type="ARBA" id="ARBA00022448"/>
    </source>
</evidence>
<dbReference type="RefSeq" id="WP_085124682.1">
    <property type="nucleotide sequence ID" value="NZ_FWZX01000020.1"/>
</dbReference>
<dbReference type="InterPro" id="IPR055348">
    <property type="entry name" value="DctQ"/>
</dbReference>
<dbReference type="InterPro" id="IPR007387">
    <property type="entry name" value="TRAP_DctQ"/>
</dbReference>
<evidence type="ECO:0000256" key="6">
    <source>
        <dbReference type="ARBA" id="ARBA00022989"/>
    </source>
</evidence>
<dbReference type="PANTHER" id="PTHR35011:SF10">
    <property type="entry name" value="TRAP TRANSPORTER SMALL PERMEASE PROTEIN"/>
    <property type="match status" value="1"/>
</dbReference>
<feature type="transmembrane region" description="Helical" evidence="9">
    <location>
        <begin position="96"/>
        <end position="120"/>
    </location>
</feature>
<evidence type="ECO:0000256" key="9">
    <source>
        <dbReference type="RuleBase" id="RU369079"/>
    </source>
</evidence>
<evidence type="ECO:0000313" key="12">
    <source>
        <dbReference type="Proteomes" id="UP000192917"/>
    </source>
</evidence>
<sequence>MAYAHWHARTDRVLCVVENVAAVAAGAVLVAIMVLVSLDAILRHAFAAPLTFQLTLTEDYLLVAMVLLALPWGYRKGGAIQVRLLLDSCPAAFNQMVIRLGLLAAAVYLAALAWFSWGRFLDALVNDEVTMGVIDWPVDWSWVWVPLGLGLLALRVLLDAVAPTLKPIGSDHEVEEGPEHP</sequence>
<comment type="similarity">
    <text evidence="8 9">Belongs to the TRAP transporter small permease family.</text>
</comment>
<feature type="transmembrane region" description="Helical" evidence="9">
    <location>
        <begin position="20"/>
        <end position="40"/>
    </location>
</feature>
<evidence type="ECO:0000313" key="11">
    <source>
        <dbReference type="EMBL" id="SMF55471.1"/>
    </source>
</evidence>
<keyword evidence="7 9" id="KW-0472">Membrane</keyword>
<dbReference type="EMBL" id="FWZX01000020">
    <property type="protein sequence ID" value="SMF55471.1"/>
    <property type="molecule type" value="Genomic_DNA"/>
</dbReference>
<keyword evidence="5 9" id="KW-0812">Transmembrane</keyword>
<proteinExistence type="inferred from homology"/>
<feature type="domain" description="Tripartite ATP-independent periplasmic transporters DctQ component" evidence="10">
    <location>
        <begin position="32"/>
        <end position="161"/>
    </location>
</feature>
<evidence type="ECO:0000256" key="8">
    <source>
        <dbReference type="ARBA" id="ARBA00038436"/>
    </source>
</evidence>
<dbReference type="GO" id="GO:0015740">
    <property type="term" value="P:C4-dicarboxylate transport"/>
    <property type="evidence" value="ECO:0007669"/>
    <property type="project" value="TreeGrafter"/>
</dbReference>
<evidence type="ECO:0000256" key="4">
    <source>
        <dbReference type="ARBA" id="ARBA00022519"/>
    </source>
</evidence>
<keyword evidence="4 9" id="KW-0997">Cell inner membrane</keyword>
<evidence type="ECO:0000256" key="3">
    <source>
        <dbReference type="ARBA" id="ARBA00022475"/>
    </source>
</evidence>
<dbReference type="PANTHER" id="PTHR35011">
    <property type="entry name" value="2,3-DIKETO-L-GULONATE TRAP TRANSPORTER SMALL PERMEASE PROTEIN YIAM"/>
    <property type="match status" value="1"/>
</dbReference>
<evidence type="ECO:0000256" key="1">
    <source>
        <dbReference type="ARBA" id="ARBA00004429"/>
    </source>
</evidence>
<evidence type="ECO:0000256" key="5">
    <source>
        <dbReference type="ARBA" id="ARBA00022692"/>
    </source>
</evidence>
<comment type="subunit">
    <text evidence="9">The complex comprises the extracytoplasmic solute receptor protein and the two transmembrane proteins.</text>
</comment>
<dbReference type="Pfam" id="PF04290">
    <property type="entry name" value="DctQ"/>
    <property type="match status" value="1"/>
</dbReference>
<protein>
    <recommendedName>
        <fullName evidence="9">TRAP transporter small permease protein</fullName>
    </recommendedName>
</protein>
<dbReference type="GO" id="GO:0005886">
    <property type="term" value="C:plasma membrane"/>
    <property type="evidence" value="ECO:0007669"/>
    <property type="project" value="UniProtKB-SubCell"/>
</dbReference>
<reference evidence="11 12" key="1">
    <citation type="submission" date="2017-04" db="EMBL/GenBank/DDBJ databases">
        <authorList>
            <person name="Afonso C.L."/>
            <person name="Miller P.J."/>
            <person name="Scott M.A."/>
            <person name="Spackman E."/>
            <person name="Goraichik I."/>
            <person name="Dimitrov K.M."/>
            <person name="Suarez D.L."/>
            <person name="Swayne D.E."/>
        </authorList>
    </citation>
    <scope>NUCLEOTIDE SEQUENCE [LARGE SCALE GENOMIC DNA]</scope>
    <source>
        <strain evidence="11 12">USBA 355</strain>
    </source>
</reference>